<keyword evidence="9" id="KW-0906">Nuclear pore complex</keyword>
<protein>
    <submittedName>
        <fullName evidence="13">Epoxide hydrolase, soluble (SEH)</fullName>
    </submittedName>
</protein>
<reference evidence="13" key="1">
    <citation type="journal article" date="2019" name="Beilstein J. Org. Chem.">
        <title>Nanangenines: drimane sesquiterpenoids as the dominant metabolite cohort of a novel Australian fungus, Aspergillus nanangensis.</title>
        <authorList>
            <person name="Lacey H.J."/>
            <person name="Gilchrist C.L.M."/>
            <person name="Crombie A."/>
            <person name="Kalaitzis J.A."/>
            <person name="Vuong D."/>
            <person name="Rutledge P.J."/>
            <person name="Turner P."/>
            <person name="Pitt J.I."/>
            <person name="Lacey E."/>
            <person name="Chooi Y.H."/>
            <person name="Piggott A.M."/>
        </authorList>
    </citation>
    <scope>NUCLEOTIDE SEQUENCE</scope>
    <source>
        <strain evidence="13">MST-FP2251</strain>
    </source>
</reference>
<dbReference type="GO" id="GO:1904263">
    <property type="term" value="P:positive regulation of TORC1 signaling"/>
    <property type="evidence" value="ECO:0007669"/>
    <property type="project" value="TreeGrafter"/>
</dbReference>
<dbReference type="InterPro" id="IPR036322">
    <property type="entry name" value="WD40_repeat_dom_sf"/>
</dbReference>
<dbReference type="GO" id="GO:0035859">
    <property type="term" value="C:Seh1-associated complex"/>
    <property type="evidence" value="ECO:0007669"/>
    <property type="project" value="TreeGrafter"/>
</dbReference>
<organism evidence="13 14">
    <name type="scientific">Aspergillus nanangensis</name>
    <dbReference type="NCBI Taxonomy" id="2582783"/>
    <lineage>
        <taxon>Eukaryota</taxon>
        <taxon>Fungi</taxon>
        <taxon>Dikarya</taxon>
        <taxon>Ascomycota</taxon>
        <taxon>Pezizomycotina</taxon>
        <taxon>Eurotiomycetes</taxon>
        <taxon>Eurotiomycetidae</taxon>
        <taxon>Eurotiales</taxon>
        <taxon>Aspergillaceae</taxon>
        <taxon>Aspergillus</taxon>
        <taxon>Aspergillus subgen. Circumdati</taxon>
    </lineage>
</organism>
<dbReference type="GO" id="GO:0034198">
    <property type="term" value="P:cellular response to amino acid starvation"/>
    <property type="evidence" value="ECO:0007669"/>
    <property type="project" value="TreeGrafter"/>
</dbReference>
<dbReference type="AlphaFoldDB" id="A0AAD4CWN8"/>
<comment type="caution">
    <text evidence="13">The sequence shown here is derived from an EMBL/GenBank/DDBJ whole genome shotgun (WGS) entry which is preliminary data.</text>
</comment>
<comment type="similarity">
    <text evidence="2">Belongs to the WD repeat SEC13 family.</text>
</comment>
<evidence type="ECO:0000256" key="10">
    <source>
        <dbReference type="ARBA" id="ARBA00023242"/>
    </source>
</evidence>
<dbReference type="InterPro" id="IPR037363">
    <property type="entry name" value="Sec13/Seh1_fam"/>
</dbReference>
<dbReference type="PROSITE" id="PS50082">
    <property type="entry name" value="WD_REPEATS_2"/>
    <property type="match status" value="1"/>
</dbReference>
<dbReference type="GO" id="GO:0015031">
    <property type="term" value="P:protein transport"/>
    <property type="evidence" value="ECO:0007669"/>
    <property type="project" value="UniProtKB-KW"/>
</dbReference>
<gene>
    <name evidence="13" type="primary">SEH1</name>
    <name evidence="13" type="ORF">FE257_009997</name>
</gene>
<keyword evidence="6" id="KW-0509">mRNA transport</keyword>
<accession>A0AAD4CWN8</accession>
<feature type="repeat" description="WD" evidence="11">
    <location>
        <begin position="9"/>
        <end position="50"/>
    </location>
</feature>
<evidence type="ECO:0000256" key="2">
    <source>
        <dbReference type="ARBA" id="ARBA00010102"/>
    </source>
</evidence>
<evidence type="ECO:0000256" key="12">
    <source>
        <dbReference type="SAM" id="MobiDB-lite"/>
    </source>
</evidence>
<dbReference type="SMART" id="SM00320">
    <property type="entry name" value="WD40"/>
    <property type="match status" value="4"/>
</dbReference>
<comment type="subcellular location">
    <subcellularLocation>
        <location evidence="1">Nucleus</location>
        <location evidence="1">Nuclear pore complex</location>
    </subcellularLocation>
</comment>
<keyword evidence="7" id="KW-0653">Protein transport</keyword>
<dbReference type="Proteomes" id="UP001194746">
    <property type="component" value="Unassembled WGS sequence"/>
</dbReference>
<dbReference type="InterPro" id="IPR001680">
    <property type="entry name" value="WD40_rpt"/>
</dbReference>
<dbReference type="PROSITE" id="PS50294">
    <property type="entry name" value="WD_REPEATS_REGION"/>
    <property type="match status" value="1"/>
</dbReference>
<evidence type="ECO:0000256" key="5">
    <source>
        <dbReference type="ARBA" id="ARBA00022737"/>
    </source>
</evidence>
<dbReference type="InterPro" id="IPR019775">
    <property type="entry name" value="WD40_repeat_CS"/>
</dbReference>
<feature type="compositionally biased region" description="Low complexity" evidence="12">
    <location>
        <begin position="266"/>
        <end position="276"/>
    </location>
</feature>
<proteinExistence type="inferred from homology"/>
<dbReference type="GO" id="GO:0031080">
    <property type="term" value="C:nuclear pore outer ring"/>
    <property type="evidence" value="ECO:0007669"/>
    <property type="project" value="TreeGrafter"/>
</dbReference>
<dbReference type="GO" id="GO:0051028">
    <property type="term" value="P:mRNA transport"/>
    <property type="evidence" value="ECO:0007669"/>
    <property type="project" value="UniProtKB-KW"/>
</dbReference>
<name>A0AAD4CWN8_ASPNN</name>
<keyword evidence="8" id="KW-0811">Translocation</keyword>
<evidence type="ECO:0000256" key="7">
    <source>
        <dbReference type="ARBA" id="ARBA00022927"/>
    </source>
</evidence>
<dbReference type="EMBL" id="VCAU01000006">
    <property type="protein sequence ID" value="KAF9893827.1"/>
    <property type="molecule type" value="Genomic_DNA"/>
</dbReference>
<keyword evidence="4 11" id="KW-0853">WD repeat</keyword>
<evidence type="ECO:0000256" key="1">
    <source>
        <dbReference type="ARBA" id="ARBA00004567"/>
    </source>
</evidence>
<keyword evidence="14" id="KW-1185">Reference proteome</keyword>
<evidence type="ECO:0000313" key="14">
    <source>
        <dbReference type="Proteomes" id="UP001194746"/>
    </source>
</evidence>
<dbReference type="PROSITE" id="PS00678">
    <property type="entry name" value="WD_REPEATS_1"/>
    <property type="match status" value="1"/>
</dbReference>
<evidence type="ECO:0000256" key="6">
    <source>
        <dbReference type="ARBA" id="ARBA00022816"/>
    </source>
</evidence>
<feature type="compositionally biased region" description="Polar residues" evidence="12">
    <location>
        <begin position="277"/>
        <end position="288"/>
    </location>
</feature>
<evidence type="ECO:0000256" key="9">
    <source>
        <dbReference type="ARBA" id="ARBA00023132"/>
    </source>
</evidence>
<evidence type="ECO:0000256" key="8">
    <source>
        <dbReference type="ARBA" id="ARBA00023010"/>
    </source>
</evidence>
<keyword evidence="10" id="KW-0539">Nucleus</keyword>
<evidence type="ECO:0000256" key="11">
    <source>
        <dbReference type="PROSITE-ProRule" id="PRU00221"/>
    </source>
</evidence>
<dbReference type="Gene3D" id="2.130.10.10">
    <property type="entry name" value="YVTN repeat-like/Quinoprotein amine dehydrogenase"/>
    <property type="match status" value="1"/>
</dbReference>
<dbReference type="PANTHER" id="PTHR11024">
    <property type="entry name" value="NUCLEAR PORE COMPLEX PROTEIN SEC13 / SEH1 FAMILY MEMBER"/>
    <property type="match status" value="1"/>
</dbReference>
<sequence length="377" mass="42196">MSAGFADFDAGHRDLVSVTKFNYYGNRIVTASSDHRMKVWDLKDGEWQLTDTWRAHDAEIRDATWNGPFTGQHIGSVGEDMKCKIWQEDVTQPPNSGRRFRSIARLTAPRRHPFVSIDFRNIDLESWLAVITRDGYLMVMEPVSPDSLADWQPLDEFQVCTAPHRGEETSFRVQFHHDPTDITHSVLPSSDRKSLSLVVAAMDSVKVYRTDSTRRFYHAIELTGHEGLVRDLSWANGSVRGYDLIASGCKDGFVRIFEVYTSINNGSQNSNGNHSQPTNAAQSPSMRATTQSGIGSALASRASVSMTSRSASGDTQFKHTFRQVACIDSKHLDVWQVGFSYAGDCLISAGDDGIVRFWKRSLSGDWLEYAETDMADH</sequence>
<dbReference type="GO" id="GO:0016787">
    <property type="term" value="F:hydrolase activity"/>
    <property type="evidence" value="ECO:0007669"/>
    <property type="project" value="UniProtKB-KW"/>
</dbReference>
<dbReference type="Pfam" id="PF00400">
    <property type="entry name" value="WD40"/>
    <property type="match status" value="3"/>
</dbReference>
<dbReference type="GO" id="GO:0005198">
    <property type="term" value="F:structural molecule activity"/>
    <property type="evidence" value="ECO:0007669"/>
    <property type="project" value="InterPro"/>
</dbReference>
<keyword evidence="5" id="KW-0677">Repeat</keyword>
<dbReference type="SUPFAM" id="SSF50978">
    <property type="entry name" value="WD40 repeat-like"/>
    <property type="match status" value="1"/>
</dbReference>
<feature type="region of interest" description="Disordered" evidence="12">
    <location>
        <begin position="266"/>
        <end position="288"/>
    </location>
</feature>
<dbReference type="PANTHER" id="PTHR11024:SF3">
    <property type="entry name" value="NUCLEOPORIN SEH1"/>
    <property type="match status" value="1"/>
</dbReference>
<reference evidence="13" key="2">
    <citation type="submission" date="2020-02" db="EMBL/GenBank/DDBJ databases">
        <authorList>
            <person name="Gilchrist C.L.M."/>
            <person name="Chooi Y.-H."/>
        </authorList>
    </citation>
    <scope>NUCLEOTIDE SEQUENCE</scope>
    <source>
        <strain evidence="13">MST-FP2251</strain>
    </source>
</reference>
<keyword evidence="13" id="KW-0378">Hydrolase</keyword>
<evidence type="ECO:0000313" key="13">
    <source>
        <dbReference type="EMBL" id="KAF9893827.1"/>
    </source>
</evidence>
<evidence type="ECO:0000256" key="3">
    <source>
        <dbReference type="ARBA" id="ARBA00022448"/>
    </source>
</evidence>
<dbReference type="InterPro" id="IPR015943">
    <property type="entry name" value="WD40/YVTN_repeat-like_dom_sf"/>
</dbReference>
<evidence type="ECO:0000256" key="4">
    <source>
        <dbReference type="ARBA" id="ARBA00022574"/>
    </source>
</evidence>
<keyword evidence="3" id="KW-0813">Transport</keyword>